<proteinExistence type="predicted"/>
<sequence>MDTLGDVYYKSYTEESQGDALHQPPWGLKHKDTFLEFAPCRDSLLNSIPPGEVNRQRERTHSALYHAYVVGEANTRAANHQIVREWWTMVREREEWEKYHERLLRHVKNFEKSKAAFDEEKAKFETDKKAEEWGREGLKGKLRAAEELLSKERADWKAICAKDNERMYAARAKITELEGQVTDLKKKVGDAQAAKEQAEAELKAQIFGKDRDLAAKDVEIAELKRRLQEQVEKSESLEIDLEADKSKAATAEEAKQKAEEARAISSSALNVAQNNYAEVQGIVDTLASEAEWLRGRGLVLMANSILNAGELDGTVAALIDASRAVSHRGGYLECAQHAEEIFGQEFDTSHCSVADEANAALTRAEHAYDHLAFPVMDLIMKVLEHDYWCARLKAILDPPEMVEVSDEEEPACDDGEGGDDGGDGDQPE</sequence>
<feature type="region of interest" description="Disordered" evidence="2">
    <location>
        <begin position="401"/>
        <end position="428"/>
    </location>
</feature>
<evidence type="ECO:0000256" key="1">
    <source>
        <dbReference type="SAM" id="Coils"/>
    </source>
</evidence>
<organism evidence="3 4">
    <name type="scientific">Helianthus annuus</name>
    <name type="common">Common sunflower</name>
    <dbReference type="NCBI Taxonomy" id="4232"/>
    <lineage>
        <taxon>Eukaryota</taxon>
        <taxon>Viridiplantae</taxon>
        <taxon>Streptophyta</taxon>
        <taxon>Embryophyta</taxon>
        <taxon>Tracheophyta</taxon>
        <taxon>Spermatophyta</taxon>
        <taxon>Magnoliopsida</taxon>
        <taxon>eudicotyledons</taxon>
        <taxon>Gunneridae</taxon>
        <taxon>Pentapetalae</taxon>
        <taxon>asterids</taxon>
        <taxon>campanulids</taxon>
        <taxon>Asterales</taxon>
        <taxon>Asteraceae</taxon>
        <taxon>Asteroideae</taxon>
        <taxon>Heliantheae alliance</taxon>
        <taxon>Heliantheae</taxon>
        <taxon>Helianthus</taxon>
    </lineage>
</organism>
<gene>
    <name evidence="3" type="ORF">HannXRQ_Chr17g0554741</name>
</gene>
<reference evidence="4" key="1">
    <citation type="journal article" date="2017" name="Nature">
        <title>The sunflower genome provides insights into oil metabolism, flowering and Asterid evolution.</title>
        <authorList>
            <person name="Badouin H."/>
            <person name="Gouzy J."/>
            <person name="Grassa C.J."/>
            <person name="Murat F."/>
            <person name="Staton S.E."/>
            <person name="Cottret L."/>
            <person name="Lelandais-Briere C."/>
            <person name="Owens G.L."/>
            <person name="Carrere S."/>
            <person name="Mayjonade B."/>
            <person name="Legrand L."/>
            <person name="Gill N."/>
            <person name="Kane N.C."/>
            <person name="Bowers J.E."/>
            <person name="Hubner S."/>
            <person name="Bellec A."/>
            <person name="Berard A."/>
            <person name="Berges H."/>
            <person name="Blanchet N."/>
            <person name="Boniface M.C."/>
            <person name="Brunel D."/>
            <person name="Catrice O."/>
            <person name="Chaidir N."/>
            <person name="Claudel C."/>
            <person name="Donnadieu C."/>
            <person name="Faraut T."/>
            <person name="Fievet G."/>
            <person name="Helmstetter N."/>
            <person name="King M."/>
            <person name="Knapp S.J."/>
            <person name="Lai Z."/>
            <person name="Le Paslier M.C."/>
            <person name="Lippi Y."/>
            <person name="Lorenzon L."/>
            <person name="Mandel J.R."/>
            <person name="Marage G."/>
            <person name="Marchand G."/>
            <person name="Marquand E."/>
            <person name="Bret-Mestries E."/>
            <person name="Morien E."/>
            <person name="Nambeesan S."/>
            <person name="Nguyen T."/>
            <person name="Pegot-Espagnet P."/>
            <person name="Pouilly N."/>
            <person name="Raftis F."/>
            <person name="Sallet E."/>
            <person name="Schiex T."/>
            <person name="Thomas J."/>
            <person name="Vandecasteele C."/>
            <person name="Vares D."/>
            <person name="Vear F."/>
            <person name="Vautrin S."/>
            <person name="Crespi M."/>
            <person name="Mangin B."/>
            <person name="Burke J.M."/>
            <person name="Salse J."/>
            <person name="Munos S."/>
            <person name="Vincourt P."/>
            <person name="Rieseberg L.H."/>
            <person name="Langlade N.B."/>
        </authorList>
    </citation>
    <scope>NUCLEOTIDE SEQUENCE [LARGE SCALE GENOMIC DNA]</scope>
    <source>
        <strain evidence="4">cv. SF193</strain>
    </source>
</reference>
<dbReference type="EMBL" id="CM007906">
    <property type="protein sequence ID" value="OTF86800.1"/>
    <property type="molecule type" value="Genomic_DNA"/>
</dbReference>
<accession>A0A251RRB2</accession>
<dbReference type="PANTHER" id="PTHR31099:SF18">
    <property type="entry name" value="AMINOTRANSFERASE-LIKE PLANT MOBILE DOMAIN-CONTAINING PROTEIN"/>
    <property type="match status" value="1"/>
</dbReference>
<evidence type="ECO:0000313" key="3">
    <source>
        <dbReference type="EMBL" id="OTF86800.1"/>
    </source>
</evidence>
<dbReference type="InParanoid" id="A0A251RRB2"/>
<feature type="compositionally biased region" description="Acidic residues" evidence="2">
    <location>
        <begin position="403"/>
        <end position="428"/>
    </location>
</feature>
<protein>
    <submittedName>
        <fullName evidence="3">Putative hemagglutinin, stalk</fullName>
    </submittedName>
</protein>
<dbReference type="Proteomes" id="UP000215914">
    <property type="component" value="Chromosome 17"/>
</dbReference>
<keyword evidence="4" id="KW-1185">Reference proteome</keyword>
<dbReference type="PANTHER" id="PTHR31099">
    <property type="entry name" value="OS06G0165300 PROTEIN"/>
    <property type="match status" value="1"/>
</dbReference>
<evidence type="ECO:0000313" key="4">
    <source>
        <dbReference type="Proteomes" id="UP000215914"/>
    </source>
</evidence>
<name>A0A251RRB2_HELAN</name>
<keyword evidence="1" id="KW-0175">Coiled coil</keyword>
<evidence type="ECO:0000256" key="2">
    <source>
        <dbReference type="SAM" id="MobiDB-lite"/>
    </source>
</evidence>
<dbReference type="STRING" id="4232.A0A251RRB2"/>
<feature type="coiled-coil region" evidence="1">
    <location>
        <begin position="135"/>
        <end position="261"/>
    </location>
</feature>
<dbReference type="AlphaFoldDB" id="A0A251RRB2"/>